<dbReference type="PANTHER" id="PTHR43792">
    <property type="entry name" value="GNAT FAMILY, PUTATIVE (AFU_ORTHOLOGUE AFUA_3G00765)-RELATED-RELATED"/>
    <property type="match status" value="1"/>
</dbReference>
<protein>
    <submittedName>
        <fullName evidence="2">RimJ/RimL family protein N-acetyltransferase</fullName>
    </submittedName>
</protein>
<dbReference type="OrthoDB" id="9797989at2"/>
<sequence length="173" mass="18577">MTGATETAALSHLPVRTARLDLHVFTRGDVTAMLEGRRLPRWVEGYPREDDVDVARHVASLPAPGPQDVPWLPRHIVVREIGLAVGSVGFFGPPGPDASVEIGYGLVEGARHQGYASEAVAGLVAAAQAAGIRLVVAHTLPDNVPSQAVLLRNRFLPTGRNEDGEPRFERRLS</sequence>
<dbReference type="InterPro" id="IPR016181">
    <property type="entry name" value="Acyl_CoA_acyltransferase"/>
</dbReference>
<comment type="caution">
    <text evidence="2">The sequence shown here is derived from an EMBL/GenBank/DDBJ whole genome shotgun (WGS) entry which is preliminary data.</text>
</comment>
<proteinExistence type="predicted"/>
<keyword evidence="3" id="KW-1185">Reference proteome</keyword>
<evidence type="ECO:0000313" key="3">
    <source>
        <dbReference type="Proteomes" id="UP000319514"/>
    </source>
</evidence>
<name>A0A542ZEJ0_9MICO</name>
<dbReference type="InterPro" id="IPR000182">
    <property type="entry name" value="GNAT_dom"/>
</dbReference>
<dbReference type="PROSITE" id="PS51186">
    <property type="entry name" value="GNAT"/>
    <property type="match status" value="1"/>
</dbReference>
<dbReference type="PANTHER" id="PTHR43792:SF13">
    <property type="entry name" value="ACETYLTRANSFERASE"/>
    <property type="match status" value="1"/>
</dbReference>
<dbReference type="InterPro" id="IPR051531">
    <property type="entry name" value="N-acetyltransferase"/>
</dbReference>
<keyword evidence="2" id="KW-0808">Transferase</keyword>
<dbReference type="Gene3D" id="3.40.630.30">
    <property type="match status" value="1"/>
</dbReference>
<dbReference type="GO" id="GO:0016747">
    <property type="term" value="F:acyltransferase activity, transferring groups other than amino-acyl groups"/>
    <property type="evidence" value="ECO:0007669"/>
    <property type="project" value="InterPro"/>
</dbReference>
<dbReference type="SUPFAM" id="SSF55729">
    <property type="entry name" value="Acyl-CoA N-acyltransferases (Nat)"/>
    <property type="match status" value="1"/>
</dbReference>
<organism evidence="2 3">
    <name type="scientific">Oryzihumus leptocrescens</name>
    <dbReference type="NCBI Taxonomy" id="297536"/>
    <lineage>
        <taxon>Bacteria</taxon>
        <taxon>Bacillati</taxon>
        <taxon>Actinomycetota</taxon>
        <taxon>Actinomycetes</taxon>
        <taxon>Micrococcales</taxon>
        <taxon>Intrasporangiaceae</taxon>
        <taxon>Oryzihumus</taxon>
    </lineage>
</organism>
<accession>A0A542ZEJ0</accession>
<evidence type="ECO:0000259" key="1">
    <source>
        <dbReference type="PROSITE" id="PS51186"/>
    </source>
</evidence>
<dbReference type="Proteomes" id="UP000319514">
    <property type="component" value="Unassembled WGS sequence"/>
</dbReference>
<dbReference type="EMBL" id="VFOQ01000001">
    <property type="protein sequence ID" value="TQL58711.1"/>
    <property type="molecule type" value="Genomic_DNA"/>
</dbReference>
<gene>
    <name evidence="2" type="ORF">FB474_0045</name>
</gene>
<feature type="domain" description="N-acetyltransferase" evidence="1">
    <location>
        <begin position="20"/>
        <end position="173"/>
    </location>
</feature>
<dbReference type="AlphaFoldDB" id="A0A542ZEJ0"/>
<dbReference type="Pfam" id="PF13302">
    <property type="entry name" value="Acetyltransf_3"/>
    <property type="match status" value="1"/>
</dbReference>
<evidence type="ECO:0000313" key="2">
    <source>
        <dbReference type="EMBL" id="TQL58711.1"/>
    </source>
</evidence>
<dbReference type="RefSeq" id="WP_141786815.1">
    <property type="nucleotide sequence ID" value="NZ_BAAAKX010000006.1"/>
</dbReference>
<reference evidence="2 3" key="1">
    <citation type="submission" date="2019-06" db="EMBL/GenBank/DDBJ databases">
        <title>Sequencing the genomes of 1000 actinobacteria strains.</title>
        <authorList>
            <person name="Klenk H.-P."/>
        </authorList>
    </citation>
    <scope>NUCLEOTIDE SEQUENCE [LARGE SCALE GENOMIC DNA]</scope>
    <source>
        <strain evidence="2 3">DSM 18082</strain>
    </source>
</reference>